<dbReference type="InterPro" id="IPR019831">
    <property type="entry name" value="Mn/Fe_SOD_N"/>
</dbReference>
<comment type="caution">
    <text evidence="10">The sequence shown here is derived from an EMBL/GenBank/DDBJ whole genome shotgun (WGS) entry which is preliminary data.</text>
</comment>
<evidence type="ECO:0000313" key="10">
    <source>
        <dbReference type="EMBL" id="KIO45585.1"/>
    </source>
</evidence>
<evidence type="ECO:0000256" key="2">
    <source>
        <dbReference type="ARBA" id="ARBA00012682"/>
    </source>
</evidence>
<dbReference type="InterPro" id="IPR001189">
    <property type="entry name" value="Mn/Fe_SOD"/>
</dbReference>
<dbReference type="Proteomes" id="UP000031980">
    <property type="component" value="Unassembled WGS sequence"/>
</dbReference>
<dbReference type="InterPro" id="IPR036324">
    <property type="entry name" value="Mn/Fe_SOD_N_sf"/>
</dbReference>
<keyword evidence="12" id="KW-1185">Reference proteome</keyword>
<dbReference type="InterPro" id="IPR019832">
    <property type="entry name" value="Mn/Fe_SOD_C"/>
</dbReference>
<keyword evidence="3 5" id="KW-0479">Metal-binding</keyword>
<evidence type="ECO:0000313" key="9">
    <source>
        <dbReference type="EMBL" id="KIO43406.1"/>
    </source>
</evidence>
<dbReference type="PIRSF" id="PIRSF000349">
    <property type="entry name" value="SODismutase"/>
    <property type="match status" value="1"/>
</dbReference>
<keyword evidence="4 6" id="KW-0560">Oxidoreductase</keyword>
<dbReference type="Pfam" id="PF02777">
    <property type="entry name" value="Sod_Fe_C"/>
    <property type="match status" value="1"/>
</dbReference>
<dbReference type="InterPro" id="IPR036314">
    <property type="entry name" value="SOD_C_sf"/>
</dbReference>
<dbReference type="EMBL" id="JPIT01000031">
    <property type="protein sequence ID" value="KIO43406.1"/>
    <property type="molecule type" value="Genomic_DNA"/>
</dbReference>
<dbReference type="SUPFAM" id="SSF46609">
    <property type="entry name" value="Fe,Mn superoxide dismutase (SOD), N-terminal domain"/>
    <property type="match status" value="1"/>
</dbReference>
<reference evidence="10 12" key="1">
    <citation type="submission" date="2014-07" db="EMBL/GenBank/DDBJ databases">
        <title>Porphyromonadaceae bacterium OUH 308042 = ATCC BAA-2681 = DSM 28342 draft genome.</title>
        <authorList>
            <person name="Sydenham T.V."/>
            <person name="Hasman H."/>
            <person name="Justensen U.S."/>
        </authorList>
    </citation>
    <scope>NUCLEOTIDE SEQUENCE [LARGE SCALE GENOMIC DNA]</scope>
    <source>
        <strain evidence="10 12">OUH 308042</strain>
    </source>
</reference>
<evidence type="ECO:0000313" key="11">
    <source>
        <dbReference type="Proteomes" id="UP000031937"/>
    </source>
</evidence>
<feature type="domain" description="Manganese/iron superoxide dismutase C-terminal" evidence="8">
    <location>
        <begin position="98"/>
        <end position="199"/>
    </location>
</feature>
<comment type="catalytic activity">
    <reaction evidence="6">
        <text>2 superoxide + 2 H(+) = H2O2 + O2</text>
        <dbReference type="Rhea" id="RHEA:20696"/>
        <dbReference type="ChEBI" id="CHEBI:15378"/>
        <dbReference type="ChEBI" id="CHEBI:15379"/>
        <dbReference type="ChEBI" id="CHEBI:16240"/>
        <dbReference type="ChEBI" id="CHEBI:18421"/>
        <dbReference type="EC" id="1.15.1.1"/>
    </reaction>
</comment>
<sequence>MNARGEDKKFKLPPLPYKENGLEPYISEKTIQFHYGKHMATYINNMNNLIAGTEYENMCLEGIVMKSEGGLFNNAAQSYNHAFYFEAFKPYDSAKVVPTGKIKELIDKSFGSFEAFKEAFTKAATTLFGSGWAWVILTKEGKLEIEQTGNADNPLKRGKKPILTIDVWEHAYYLDTQNARPKYIENFWNIIDWNVVNQRLK</sequence>
<feature type="binding site" evidence="5">
    <location>
        <position position="81"/>
    </location>
    <ligand>
        <name>Mn(2+)</name>
        <dbReference type="ChEBI" id="CHEBI:29035"/>
    </ligand>
</feature>
<proteinExistence type="inferred from homology"/>
<dbReference type="Gene3D" id="3.55.40.20">
    <property type="entry name" value="Iron/manganese superoxide dismutase, C-terminal domain"/>
    <property type="match status" value="1"/>
</dbReference>
<dbReference type="GO" id="GO:0004784">
    <property type="term" value="F:superoxide dismutase activity"/>
    <property type="evidence" value="ECO:0007669"/>
    <property type="project" value="UniProtKB-EC"/>
</dbReference>
<organism evidence="10 12">
    <name type="scientific">Sanguibacteroides justesenii</name>
    <dbReference type="NCBI Taxonomy" id="1547597"/>
    <lineage>
        <taxon>Bacteria</taxon>
        <taxon>Pseudomonadati</taxon>
        <taxon>Bacteroidota</taxon>
        <taxon>Bacteroidia</taxon>
        <taxon>Bacteroidales</taxon>
        <taxon>Porphyromonadaceae</taxon>
        <taxon>Sanguibacteroides</taxon>
    </lineage>
</organism>
<dbReference type="Proteomes" id="UP000031937">
    <property type="component" value="Unassembled WGS sequence"/>
</dbReference>
<dbReference type="EMBL" id="JPIU01000037">
    <property type="protein sequence ID" value="KIO45585.1"/>
    <property type="molecule type" value="Genomic_DNA"/>
</dbReference>
<feature type="domain" description="Manganese/iron superoxide dismutase N-terminal" evidence="7">
    <location>
        <begin position="9"/>
        <end position="88"/>
    </location>
</feature>
<dbReference type="SUPFAM" id="SSF54719">
    <property type="entry name" value="Fe,Mn superoxide dismutase (SOD), C-terminal domain"/>
    <property type="match status" value="1"/>
</dbReference>
<dbReference type="PANTHER" id="PTHR42769:SF3">
    <property type="entry name" value="SUPEROXIDE DISMUTASE [FE] 2, CHLOROPLASTIC"/>
    <property type="match status" value="1"/>
</dbReference>
<dbReference type="GO" id="GO:0046872">
    <property type="term" value="F:metal ion binding"/>
    <property type="evidence" value="ECO:0007669"/>
    <property type="project" value="UniProtKB-KW"/>
</dbReference>
<comment type="similarity">
    <text evidence="1 6">Belongs to the iron/manganese superoxide dismutase family.</text>
</comment>
<dbReference type="Gene3D" id="1.10.287.990">
    <property type="entry name" value="Fe,Mn superoxide dismutase (SOD) domain"/>
    <property type="match status" value="1"/>
</dbReference>
<dbReference type="PRINTS" id="PR01703">
    <property type="entry name" value="MNSODISMTASE"/>
</dbReference>
<evidence type="ECO:0000256" key="5">
    <source>
        <dbReference type="PIRSR" id="PIRSR000349-1"/>
    </source>
</evidence>
<evidence type="ECO:0000256" key="1">
    <source>
        <dbReference type="ARBA" id="ARBA00008714"/>
    </source>
</evidence>
<name>A0A0C3R6H6_9PORP</name>
<feature type="binding site" evidence="5">
    <location>
        <position position="34"/>
    </location>
    <ligand>
        <name>Mn(2+)</name>
        <dbReference type="ChEBI" id="CHEBI:29035"/>
    </ligand>
</feature>
<protein>
    <recommendedName>
        <fullName evidence="2 6">Superoxide dismutase</fullName>
        <ecNumber evidence="2 6">1.15.1.1</ecNumber>
    </recommendedName>
</protein>
<dbReference type="InterPro" id="IPR019833">
    <property type="entry name" value="Mn/Fe_SOD_BS"/>
</dbReference>
<evidence type="ECO:0000259" key="7">
    <source>
        <dbReference type="Pfam" id="PF00081"/>
    </source>
</evidence>
<comment type="function">
    <text evidence="6">Destroys radicals which are normally produced within the cells and which are toxic to biological systems.</text>
</comment>
<evidence type="ECO:0000313" key="12">
    <source>
        <dbReference type="Proteomes" id="UP000031980"/>
    </source>
</evidence>
<gene>
    <name evidence="10" type="ORF">BA92_03730</name>
    <name evidence="9" type="ORF">IE90_09695</name>
</gene>
<evidence type="ECO:0000256" key="4">
    <source>
        <dbReference type="ARBA" id="ARBA00023002"/>
    </source>
</evidence>
<feature type="binding site" evidence="5">
    <location>
        <position position="170"/>
    </location>
    <ligand>
        <name>Mn(2+)</name>
        <dbReference type="ChEBI" id="CHEBI:29035"/>
    </ligand>
</feature>
<dbReference type="PROSITE" id="PS00088">
    <property type="entry name" value="SOD_MN"/>
    <property type="match status" value="1"/>
</dbReference>
<dbReference type="PANTHER" id="PTHR42769">
    <property type="entry name" value="SUPEROXIDE DISMUTASE"/>
    <property type="match status" value="1"/>
</dbReference>
<feature type="binding site" evidence="5">
    <location>
        <position position="166"/>
    </location>
    <ligand>
        <name>Mn(2+)</name>
        <dbReference type="ChEBI" id="CHEBI:29035"/>
    </ligand>
</feature>
<evidence type="ECO:0000256" key="3">
    <source>
        <dbReference type="ARBA" id="ARBA00022723"/>
    </source>
</evidence>
<dbReference type="Pfam" id="PF00081">
    <property type="entry name" value="Sod_Fe_N"/>
    <property type="match status" value="1"/>
</dbReference>
<accession>A0A0C3R6H6</accession>
<dbReference type="EC" id="1.15.1.1" evidence="2 6"/>
<evidence type="ECO:0000259" key="8">
    <source>
        <dbReference type="Pfam" id="PF02777"/>
    </source>
</evidence>
<dbReference type="FunFam" id="3.55.40.20:FF:000001">
    <property type="entry name" value="Superoxide dismutase"/>
    <property type="match status" value="1"/>
</dbReference>
<dbReference type="AlphaFoldDB" id="A0A0C3R6H6"/>
<evidence type="ECO:0000256" key="6">
    <source>
        <dbReference type="RuleBase" id="RU000414"/>
    </source>
</evidence>
<reference evidence="9 11" key="2">
    <citation type="submission" date="2014-07" db="EMBL/GenBank/DDBJ databases">
        <title>Porphyromonadaceae bacterium OUH 334697 = ATCC BAA-2682 = DSM 28341 draft genome.</title>
        <authorList>
            <person name="Sydenham T.V."/>
            <person name="Hasman H."/>
            <person name="Justesen U.S."/>
        </authorList>
    </citation>
    <scope>NUCLEOTIDE SEQUENCE [LARGE SCALE GENOMIC DNA]</scope>
    <source>
        <strain evidence="9 11">OUH 334697</strain>
    </source>
</reference>